<reference evidence="1 2" key="1">
    <citation type="journal article" date="2023" name="Sci. Data">
        <title>Genome assembly of the Korean intertidal mud-creeper Batillaria attramentaria.</title>
        <authorList>
            <person name="Patra A.K."/>
            <person name="Ho P.T."/>
            <person name="Jun S."/>
            <person name="Lee S.J."/>
            <person name="Kim Y."/>
            <person name="Won Y.J."/>
        </authorList>
    </citation>
    <scope>NUCLEOTIDE SEQUENCE [LARGE SCALE GENOMIC DNA]</scope>
    <source>
        <strain evidence="1">Wonlab-2016</strain>
    </source>
</reference>
<sequence>GCLSIHFKFRQNQGVPPGFQRPDGRCGNVTLKDIVPGMHPALWYRALCDPDGRTPCCYDNVCVNKPKEKCTCRNCYDQRRMIHAEYATWHAENPECQPLDLSVQQMCKVLDNSTLYFIGDSFVRHVYLSFLLAARSNDPTGAYMPNTPP</sequence>
<gene>
    <name evidence="1" type="ORF">BaRGS_00014435</name>
</gene>
<name>A0ABD0L4S4_9CAEN</name>
<dbReference type="AlphaFoldDB" id="A0ABD0L4S4"/>
<dbReference type="EMBL" id="JACVVK020000084">
    <property type="protein sequence ID" value="KAK7494332.1"/>
    <property type="molecule type" value="Genomic_DNA"/>
</dbReference>
<dbReference type="Proteomes" id="UP001519460">
    <property type="component" value="Unassembled WGS sequence"/>
</dbReference>
<feature type="non-terminal residue" evidence="1">
    <location>
        <position position="149"/>
    </location>
</feature>
<accession>A0ABD0L4S4</accession>
<evidence type="ECO:0000313" key="1">
    <source>
        <dbReference type="EMBL" id="KAK7494332.1"/>
    </source>
</evidence>
<organism evidence="1 2">
    <name type="scientific">Batillaria attramentaria</name>
    <dbReference type="NCBI Taxonomy" id="370345"/>
    <lineage>
        <taxon>Eukaryota</taxon>
        <taxon>Metazoa</taxon>
        <taxon>Spiralia</taxon>
        <taxon>Lophotrochozoa</taxon>
        <taxon>Mollusca</taxon>
        <taxon>Gastropoda</taxon>
        <taxon>Caenogastropoda</taxon>
        <taxon>Sorbeoconcha</taxon>
        <taxon>Cerithioidea</taxon>
        <taxon>Batillariidae</taxon>
        <taxon>Batillaria</taxon>
    </lineage>
</organism>
<evidence type="ECO:0000313" key="2">
    <source>
        <dbReference type="Proteomes" id="UP001519460"/>
    </source>
</evidence>
<proteinExistence type="predicted"/>
<feature type="non-terminal residue" evidence="1">
    <location>
        <position position="1"/>
    </location>
</feature>
<protein>
    <submittedName>
        <fullName evidence="1">Uncharacterized protein</fullName>
    </submittedName>
</protein>
<keyword evidence="2" id="KW-1185">Reference proteome</keyword>
<comment type="caution">
    <text evidence="1">The sequence shown here is derived from an EMBL/GenBank/DDBJ whole genome shotgun (WGS) entry which is preliminary data.</text>
</comment>